<keyword evidence="4" id="KW-0479">Metal-binding</keyword>
<evidence type="ECO:0000256" key="2">
    <source>
        <dbReference type="ARBA" id="ARBA00022630"/>
    </source>
</evidence>
<dbReference type="PANTHER" id="PTHR47354:SF6">
    <property type="entry name" value="NADH OXIDOREDUCTASE HCR"/>
    <property type="match status" value="1"/>
</dbReference>
<feature type="transmembrane region" description="Helical" evidence="10">
    <location>
        <begin position="256"/>
        <end position="274"/>
    </location>
</feature>
<keyword evidence="10" id="KW-1133">Transmembrane helix</keyword>
<evidence type="ECO:0000259" key="12">
    <source>
        <dbReference type="PROSITE" id="PS51384"/>
    </source>
</evidence>
<dbReference type="Gene3D" id="3.10.20.30">
    <property type="match status" value="1"/>
</dbReference>
<evidence type="ECO:0000256" key="10">
    <source>
        <dbReference type="SAM" id="Phobius"/>
    </source>
</evidence>
<proteinExistence type="predicted"/>
<keyword evidence="10" id="KW-0472">Membrane</keyword>
<evidence type="ECO:0000313" key="14">
    <source>
        <dbReference type="Proteomes" id="UP001576784"/>
    </source>
</evidence>
<dbReference type="InterPro" id="IPR036010">
    <property type="entry name" value="2Fe-2S_ferredoxin-like_sf"/>
</dbReference>
<evidence type="ECO:0000256" key="8">
    <source>
        <dbReference type="ARBA" id="ARBA00023014"/>
    </source>
</evidence>
<feature type="transmembrane region" description="Helical" evidence="10">
    <location>
        <begin position="314"/>
        <end position="335"/>
    </location>
</feature>
<feature type="compositionally biased region" description="Polar residues" evidence="9">
    <location>
        <begin position="863"/>
        <end position="887"/>
    </location>
</feature>
<dbReference type="InterPro" id="IPR006058">
    <property type="entry name" value="2Fe2S_fd_BS"/>
</dbReference>
<dbReference type="RefSeq" id="WP_413265052.1">
    <property type="nucleotide sequence ID" value="NZ_JBHFNR010000156.1"/>
</dbReference>
<feature type="transmembrane region" description="Helical" evidence="10">
    <location>
        <begin position="153"/>
        <end position="172"/>
    </location>
</feature>
<evidence type="ECO:0000256" key="5">
    <source>
        <dbReference type="ARBA" id="ARBA00022827"/>
    </source>
</evidence>
<dbReference type="InterPro" id="IPR039261">
    <property type="entry name" value="FNR_nucleotide-bd"/>
</dbReference>
<evidence type="ECO:0000313" key="13">
    <source>
        <dbReference type="EMBL" id="MFB2895415.1"/>
    </source>
</evidence>
<dbReference type="CDD" id="cd06215">
    <property type="entry name" value="FNR_iron_sulfur_binding_1"/>
    <property type="match status" value="1"/>
</dbReference>
<organism evidence="13 14">
    <name type="scientific">Floridaenema flaviceps BLCC-F50</name>
    <dbReference type="NCBI Taxonomy" id="3153642"/>
    <lineage>
        <taxon>Bacteria</taxon>
        <taxon>Bacillati</taxon>
        <taxon>Cyanobacteriota</taxon>
        <taxon>Cyanophyceae</taxon>
        <taxon>Oscillatoriophycideae</taxon>
        <taxon>Aerosakkonematales</taxon>
        <taxon>Aerosakkonemataceae</taxon>
        <taxon>Floridanema</taxon>
        <taxon>Floridanema flaviceps</taxon>
    </lineage>
</organism>
<keyword evidence="8" id="KW-0411">Iron-sulfur</keyword>
<keyword evidence="10" id="KW-0812">Transmembrane</keyword>
<sequence>MLSQVSEKTMHSVRWVLVIGWLILIASLFYDPISPYLTDPNNLTSPFQDPIRCVLVQGKCLDVKASYQMGTRIFWGMVIPCAIAIVLVFGHETWRRICPLYFLSQIPRALNLQPILNIEKNRWLTNNHLYIQFGFFFIGLNARILFVNSARPVLGLFLILTISLAIAMVFLYDGRSWCHYVCPFNIVQMVFTGPRGLLGSEAHKAPAKSITQSMCRTIDETTGQEKSACINCKSPCLDIDAERTYWDSLTQPGRKLIQYGYLGLVTSYFIYYFLYSGNFDYYYSGVWTHETDQLASLFTPGFYIYDRAIPIPKIIAAPITLAFGVFISYVICRKLEKIYKAYLRKKNPNITQSEVLHRVFSICTFVSFNIFFIYGGRPEILRFPTPVQLAFNALVILVSTLWLYRTWGRSAEKYTRESLADKLRHQLKKMTLDFSEFLEGRSLDNLKPDEVYVLAKVLPNATQQEKLQVYKGVLEEALEAGNTNASSSLEILQDLRQKLSISESEHYTILTELGIENPDLLDPNQKRNREHQLRISNYCHALNLLLLELVESGISLEQAFQKKSKQIRALKQKYRITSEEAENILAALTANFSASPSQYMPLATLNPTSINRWTEGNLSVRCVQTINETKDVKSFRFVAEPPVLFTYQPGQFITLDLQINGQQVMRSYSISSPPSRPHILEITVKRLPEGLVSNWLHDNLQMGSEIKLNGPMGKFTCFANPSQKLLLISAGSGITPMISMSRWICDTASDVDVFFIYSARTPGDIIFREELELMAATYPNFKLAITITQLEAGKVWSGYRGRLNEFMLTSVAPDFRERTVYVCGPDNFMQAVKTMLEKLDFPMQNYYQESFGSSNKEKKLPKNTPSEVTSTKVKTNQSSSSKLQPNVSKPKPITNENDAAPSSKEPSSTSTPSQATVVFAKSGKEIVCDGEESILELAEQEDISLNSGCRMGVCGACKQKLISGEVNYEKEPDGLQKSDRSVDVLTCIAYPIAKVVIDA</sequence>
<evidence type="ECO:0000256" key="9">
    <source>
        <dbReference type="SAM" id="MobiDB-lite"/>
    </source>
</evidence>
<dbReference type="InterPro" id="IPR008333">
    <property type="entry name" value="Cbr1-like_FAD-bd_dom"/>
</dbReference>
<evidence type="ECO:0000256" key="7">
    <source>
        <dbReference type="ARBA" id="ARBA00023004"/>
    </source>
</evidence>
<feature type="transmembrane region" description="Helical" evidence="10">
    <location>
        <begin position="12"/>
        <end position="30"/>
    </location>
</feature>
<feature type="domain" description="FAD-binding FR-type" evidence="12">
    <location>
        <begin position="615"/>
        <end position="718"/>
    </location>
</feature>
<name>A0ABV4XV58_9CYAN</name>
<dbReference type="InterPro" id="IPR017927">
    <property type="entry name" value="FAD-bd_FR_type"/>
</dbReference>
<gene>
    <name evidence="13" type="ORF">ACE1CI_21130</name>
</gene>
<comment type="cofactor">
    <cofactor evidence="1">
        <name>FAD</name>
        <dbReference type="ChEBI" id="CHEBI:57692"/>
    </cofactor>
</comment>
<dbReference type="Pfam" id="PF00111">
    <property type="entry name" value="Fer2"/>
    <property type="match status" value="1"/>
</dbReference>
<dbReference type="PROSITE" id="PS00197">
    <property type="entry name" value="2FE2S_FER_1"/>
    <property type="match status" value="1"/>
</dbReference>
<dbReference type="Proteomes" id="UP001576784">
    <property type="component" value="Unassembled WGS sequence"/>
</dbReference>
<evidence type="ECO:0000256" key="3">
    <source>
        <dbReference type="ARBA" id="ARBA00022714"/>
    </source>
</evidence>
<dbReference type="PRINTS" id="PR00406">
    <property type="entry name" value="CYTB5RDTASE"/>
</dbReference>
<keyword evidence="6" id="KW-0560">Oxidoreductase</keyword>
<feature type="transmembrane region" description="Helical" evidence="10">
    <location>
        <begin position="129"/>
        <end position="147"/>
    </location>
</feature>
<dbReference type="Pfam" id="PF12801">
    <property type="entry name" value="Fer4_5"/>
    <property type="match status" value="1"/>
</dbReference>
<feature type="transmembrane region" description="Helical" evidence="10">
    <location>
        <begin position="355"/>
        <end position="375"/>
    </location>
</feature>
<dbReference type="EMBL" id="JBHFNR010000156">
    <property type="protein sequence ID" value="MFB2895415.1"/>
    <property type="molecule type" value="Genomic_DNA"/>
</dbReference>
<feature type="domain" description="2Fe-2S ferredoxin-type" evidence="11">
    <location>
        <begin position="913"/>
        <end position="999"/>
    </location>
</feature>
<keyword evidence="5" id="KW-0274">FAD</keyword>
<dbReference type="PROSITE" id="PS51085">
    <property type="entry name" value="2FE2S_FER_2"/>
    <property type="match status" value="1"/>
</dbReference>
<dbReference type="Pfam" id="PF00175">
    <property type="entry name" value="NAD_binding_1"/>
    <property type="match status" value="1"/>
</dbReference>
<keyword evidence="3" id="KW-0001">2Fe-2S</keyword>
<dbReference type="Gene3D" id="2.40.30.10">
    <property type="entry name" value="Translation factors"/>
    <property type="match status" value="1"/>
</dbReference>
<feature type="compositionally biased region" description="Low complexity" evidence="9">
    <location>
        <begin position="901"/>
        <end position="913"/>
    </location>
</feature>
<dbReference type="InterPro" id="IPR012675">
    <property type="entry name" value="Beta-grasp_dom_sf"/>
</dbReference>
<reference evidence="13 14" key="1">
    <citation type="submission" date="2024-09" db="EMBL/GenBank/DDBJ databases">
        <title>Floridaenema gen nov. (Aerosakkonemataceae, Aerosakkonematales ord. nov., Cyanobacteria) from benthic tropical and subtropical fresh waters, with the description of four new species.</title>
        <authorList>
            <person name="Moretto J.A."/>
            <person name="Berthold D.E."/>
            <person name="Lefler F.W."/>
            <person name="Huang I.-S."/>
            <person name="Laughinghouse H. IV."/>
        </authorList>
    </citation>
    <scope>NUCLEOTIDE SEQUENCE [LARGE SCALE GENOMIC DNA]</scope>
    <source>
        <strain evidence="13 14">BLCC-F50</strain>
    </source>
</reference>
<dbReference type="SUPFAM" id="SSF52343">
    <property type="entry name" value="Ferredoxin reductase-like, C-terminal NADP-linked domain"/>
    <property type="match status" value="1"/>
</dbReference>
<feature type="transmembrane region" description="Helical" evidence="10">
    <location>
        <begin position="73"/>
        <end position="90"/>
    </location>
</feature>
<protein>
    <submittedName>
        <fullName evidence="13">FAD-binding oxidoreductase</fullName>
    </submittedName>
</protein>
<dbReference type="PANTHER" id="PTHR47354">
    <property type="entry name" value="NADH OXIDOREDUCTASE HCR"/>
    <property type="match status" value="1"/>
</dbReference>
<comment type="caution">
    <text evidence="13">The sequence shown here is derived from an EMBL/GenBank/DDBJ whole genome shotgun (WGS) entry which is preliminary data.</text>
</comment>
<keyword evidence="14" id="KW-1185">Reference proteome</keyword>
<evidence type="ECO:0000259" key="11">
    <source>
        <dbReference type="PROSITE" id="PS51085"/>
    </source>
</evidence>
<dbReference type="PROSITE" id="PS51384">
    <property type="entry name" value="FAD_FR"/>
    <property type="match status" value="1"/>
</dbReference>
<dbReference type="SUPFAM" id="SSF54292">
    <property type="entry name" value="2Fe-2S ferredoxin-like"/>
    <property type="match status" value="1"/>
</dbReference>
<dbReference type="Pfam" id="PF00970">
    <property type="entry name" value="FAD_binding_6"/>
    <property type="match status" value="1"/>
</dbReference>
<dbReference type="InterPro" id="IPR050415">
    <property type="entry name" value="MRET"/>
</dbReference>
<keyword evidence="7" id="KW-0408">Iron</keyword>
<accession>A0ABV4XV58</accession>
<dbReference type="Gene3D" id="3.40.50.80">
    <property type="entry name" value="Nucleotide-binding domain of ferredoxin-NADP reductase (FNR) module"/>
    <property type="match status" value="1"/>
</dbReference>
<dbReference type="InterPro" id="IPR017896">
    <property type="entry name" value="4Fe4S_Fe-S-bd"/>
</dbReference>
<dbReference type="InterPro" id="IPR001041">
    <property type="entry name" value="2Fe-2S_ferredoxin-type"/>
</dbReference>
<evidence type="ECO:0000256" key="6">
    <source>
        <dbReference type="ARBA" id="ARBA00023002"/>
    </source>
</evidence>
<dbReference type="CDD" id="cd00207">
    <property type="entry name" value="fer2"/>
    <property type="match status" value="1"/>
</dbReference>
<feature type="region of interest" description="Disordered" evidence="9">
    <location>
        <begin position="852"/>
        <end position="914"/>
    </location>
</feature>
<evidence type="ECO:0000256" key="4">
    <source>
        <dbReference type="ARBA" id="ARBA00022723"/>
    </source>
</evidence>
<dbReference type="SUPFAM" id="SSF63380">
    <property type="entry name" value="Riboflavin synthase domain-like"/>
    <property type="match status" value="1"/>
</dbReference>
<dbReference type="InterPro" id="IPR017938">
    <property type="entry name" value="Riboflavin_synthase-like_b-brl"/>
</dbReference>
<evidence type="ECO:0000256" key="1">
    <source>
        <dbReference type="ARBA" id="ARBA00001974"/>
    </source>
</evidence>
<keyword evidence="2" id="KW-0285">Flavoprotein</keyword>
<dbReference type="InterPro" id="IPR001433">
    <property type="entry name" value="OxRdtase_FAD/NAD-bd"/>
</dbReference>